<protein>
    <submittedName>
        <fullName evidence="1">Uncharacterized protein</fullName>
    </submittedName>
</protein>
<evidence type="ECO:0000313" key="1">
    <source>
        <dbReference type="EMBL" id="KAH3811747.1"/>
    </source>
</evidence>
<keyword evidence="2" id="KW-1185">Reference proteome</keyword>
<gene>
    <name evidence="1" type="ORF">DPMN_140162</name>
</gene>
<comment type="caution">
    <text evidence="1">The sequence shown here is derived from an EMBL/GenBank/DDBJ whole genome shotgun (WGS) entry which is preliminary data.</text>
</comment>
<name>A0A9D4JLH7_DREPO</name>
<evidence type="ECO:0000313" key="2">
    <source>
        <dbReference type="Proteomes" id="UP000828390"/>
    </source>
</evidence>
<reference evidence="1" key="2">
    <citation type="submission" date="2020-11" db="EMBL/GenBank/DDBJ databases">
        <authorList>
            <person name="McCartney M.A."/>
            <person name="Auch B."/>
            <person name="Kono T."/>
            <person name="Mallez S."/>
            <person name="Becker A."/>
            <person name="Gohl D.M."/>
            <person name="Silverstein K.A.T."/>
            <person name="Koren S."/>
            <person name="Bechman K.B."/>
            <person name="Herman A."/>
            <person name="Abrahante J.E."/>
            <person name="Garbe J."/>
        </authorList>
    </citation>
    <scope>NUCLEOTIDE SEQUENCE</scope>
    <source>
        <strain evidence="1">Duluth1</strain>
        <tissue evidence="1">Whole animal</tissue>
    </source>
</reference>
<proteinExistence type="predicted"/>
<accession>A0A9D4JLH7</accession>
<reference evidence="1" key="1">
    <citation type="journal article" date="2019" name="bioRxiv">
        <title>The Genome of the Zebra Mussel, Dreissena polymorpha: A Resource for Invasive Species Research.</title>
        <authorList>
            <person name="McCartney M.A."/>
            <person name="Auch B."/>
            <person name="Kono T."/>
            <person name="Mallez S."/>
            <person name="Zhang Y."/>
            <person name="Obille A."/>
            <person name="Becker A."/>
            <person name="Abrahante J.E."/>
            <person name="Garbe J."/>
            <person name="Badalamenti J.P."/>
            <person name="Herman A."/>
            <person name="Mangelson H."/>
            <person name="Liachko I."/>
            <person name="Sullivan S."/>
            <person name="Sone E.D."/>
            <person name="Koren S."/>
            <person name="Silverstein K.A.T."/>
            <person name="Beckman K.B."/>
            <person name="Gohl D.M."/>
        </authorList>
    </citation>
    <scope>NUCLEOTIDE SEQUENCE</scope>
    <source>
        <strain evidence="1">Duluth1</strain>
        <tissue evidence="1">Whole animal</tissue>
    </source>
</reference>
<organism evidence="1 2">
    <name type="scientific">Dreissena polymorpha</name>
    <name type="common">Zebra mussel</name>
    <name type="synonym">Mytilus polymorpha</name>
    <dbReference type="NCBI Taxonomy" id="45954"/>
    <lineage>
        <taxon>Eukaryota</taxon>
        <taxon>Metazoa</taxon>
        <taxon>Spiralia</taxon>
        <taxon>Lophotrochozoa</taxon>
        <taxon>Mollusca</taxon>
        <taxon>Bivalvia</taxon>
        <taxon>Autobranchia</taxon>
        <taxon>Heteroconchia</taxon>
        <taxon>Euheterodonta</taxon>
        <taxon>Imparidentia</taxon>
        <taxon>Neoheterodontei</taxon>
        <taxon>Myida</taxon>
        <taxon>Dreissenoidea</taxon>
        <taxon>Dreissenidae</taxon>
        <taxon>Dreissena</taxon>
    </lineage>
</organism>
<dbReference type="Proteomes" id="UP000828390">
    <property type="component" value="Unassembled WGS sequence"/>
</dbReference>
<dbReference type="EMBL" id="JAIWYP010000006">
    <property type="protein sequence ID" value="KAH3811747.1"/>
    <property type="molecule type" value="Genomic_DNA"/>
</dbReference>
<dbReference type="AlphaFoldDB" id="A0A9D4JLH7"/>
<sequence>MTLNAQKDFLDPLLLQAVYRLTNENAFQEAGDTEHILNAKCLAIAGDISTLFTSVPSPKHLGLAVHLYNDFGSRHLIEDMFNLGYSISYPELRKLLTSAAEHGMNSHERMIGLLSKMFEGTFLDPFDTKQHLTVS</sequence>